<dbReference type="AlphaFoldDB" id="A0A0F9NDK9"/>
<organism evidence="1">
    <name type="scientific">marine sediment metagenome</name>
    <dbReference type="NCBI Taxonomy" id="412755"/>
    <lineage>
        <taxon>unclassified sequences</taxon>
        <taxon>metagenomes</taxon>
        <taxon>ecological metagenomes</taxon>
    </lineage>
</organism>
<dbReference type="EMBL" id="LAZR01004280">
    <property type="protein sequence ID" value="KKN10067.1"/>
    <property type="molecule type" value="Genomic_DNA"/>
</dbReference>
<sequence length="118" mass="13565">MDRENELARSGEIMRQEILRVLEVIHSEGSSIRMLSSMTRLSASVKRFEGVIGNIEEIEDRRVAVVLGMLTEEQEFAMSETHGKIRIERLEEVKGVIKIMYKHILSMQAYIHHGGKLQ</sequence>
<proteinExistence type="predicted"/>
<name>A0A0F9NDK9_9ZZZZ</name>
<evidence type="ECO:0000313" key="1">
    <source>
        <dbReference type="EMBL" id="KKN10067.1"/>
    </source>
</evidence>
<reference evidence="1" key="1">
    <citation type="journal article" date="2015" name="Nature">
        <title>Complex archaea that bridge the gap between prokaryotes and eukaryotes.</title>
        <authorList>
            <person name="Spang A."/>
            <person name="Saw J.H."/>
            <person name="Jorgensen S.L."/>
            <person name="Zaremba-Niedzwiedzka K."/>
            <person name="Martijn J."/>
            <person name="Lind A.E."/>
            <person name="van Eijk R."/>
            <person name="Schleper C."/>
            <person name="Guy L."/>
            <person name="Ettema T.J."/>
        </authorList>
    </citation>
    <scope>NUCLEOTIDE SEQUENCE</scope>
</reference>
<comment type="caution">
    <text evidence="1">The sequence shown here is derived from an EMBL/GenBank/DDBJ whole genome shotgun (WGS) entry which is preliminary data.</text>
</comment>
<protein>
    <submittedName>
        <fullName evidence="1">Uncharacterized protein</fullName>
    </submittedName>
</protein>
<accession>A0A0F9NDK9</accession>
<gene>
    <name evidence="1" type="ORF">LCGC14_1040310</name>
</gene>